<protein>
    <submittedName>
        <fullName evidence="3">Glutathione S-transferase</fullName>
    </submittedName>
</protein>
<dbReference type="Gene3D" id="1.20.1050.10">
    <property type="match status" value="1"/>
</dbReference>
<name>A0AB33Z4Y5_9GAMM</name>
<dbReference type="InterPro" id="IPR036249">
    <property type="entry name" value="Thioredoxin-like_sf"/>
</dbReference>
<dbReference type="InterPro" id="IPR036282">
    <property type="entry name" value="Glutathione-S-Trfase_C_sf"/>
</dbReference>
<dbReference type="Gene3D" id="3.40.30.10">
    <property type="entry name" value="Glutaredoxin"/>
    <property type="match status" value="1"/>
</dbReference>
<dbReference type="SUPFAM" id="SSF52833">
    <property type="entry name" value="Thioredoxin-like"/>
    <property type="match status" value="1"/>
</dbReference>
<dbReference type="CDD" id="cd03196">
    <property type="entry name" value="GST_C_5"/>
    <property type="match status" value="1"/>
</dbReference>
<dbReference type="Proteomes" id="UP000015462">
    <property type="component" value="Unassembled WGS sequence"/>
</dbReference>
<dbReference type="PROSITE" id="PS50404">
    <property type="entry name" value="GST_NTER"/>
    <property type="match status" value="1"/>
</dbReference>
<dbReference type="SFLD" id="SFLDS00019">
    <property type="entry name" value="Glutathione_Transferase_(cytos"/>
    <property type="match status" value="1"/>
</dbReference>
<gene>
    <name evidence="3" type="ORF">L196_00395</name>
</gene>
<dbReference type="Pfam" id="PF13410">
    <property type="entry name" value="GST_C_2"/>
    <property type="match status" value="1"/>
</dbReference>
<proteinExistence type="predicted"/>
<sequence length="218" mass="25543">MPSLPTLYSLRQCPYAMRARMGLLMAQQVVTLREVNMKKKPEEMLSVSAKATVPVLVLNDGLVIDQSIDIMLWALNKNDPSNLLYKHQASMLEDMLKFIEHNDITFVDSLKKYKAASRYHDKEKNTYRGHCEEYVKQLEQRLNRHEFIMGDNPSLVDYAILPFIRQFSRVERQWYLQAPYPALQRWLTAQYQQAVFTKAMVKHEPWTENQATVVFGKV</sequence>
<keyword evidence="4" id="KW-1185">Reference proteome</keyword>
<dbReference type="PROSITE" id="PS50405">
    <property type="entry name" value="GST_CTER"/>
    <property type="match status" value="1"/>
</dbReference>
<feature type="domain" description="GST C-terminal" evidence="2">
    <location>
        <begin position="86"/>
        <end position="209"/>
    </location>
</feature>
<dbReference type="InterPro" id="IPR010987">
    <property type="entry name" value="Glutathione-S-Trfase_C-like"/>
</dbReference>
<dbReference type="InterPro" id="IPR004045">
    <property type="entry name" value="Glutathione_S-Trfase_N"/>
</dbReference>
<accession>A0AB33Z4Y5</accession>
<dbReference type="PANTHER" id="PTHR43968:SF6">
    <property type="entry name" value="GLUTATHIONE S-TRANSFERASE OMEGA"/>
    <property type="match status" value="1"/>
</dbReference>
<reference evidence="3 4" key="1">
    <citation type="journal article" date="2013" name="Genome Announc.">
        <title>Genome Sequence of the Pyrene- and Fluoranthene-Degrading Bacterium Cycloclasticus sp. Strain PY97M.</title>
        <authorList>
            <person name="Cui Z."/>
            <person name="Xu G."/>
            <person name="Li Q."/>
            <person name="Gao W."/>
            <person name="Zheng L."/>
        </authorList>
    </citation>
    <scope>NUCLEOTIDE SEQUENCE [LARGE SCALE GENOMIC DNA]</scope>
    <source>
        <strain evidence="3 4">PY97M</strain>
    </source>
</reference>
<evidence type="ECO:0000313" key="4">
    <source>
        <dbReference type="Proteomes" id="UP000015462"/>
    </source>
</evidence>
<evidence type="ECO:0000259" key="1">
    <source>
        <dbReference type="PROSITE" id="PS50404"/>
    </source>
</evidence>
<comment type="caution">
    <text evidence="3">The sequence shown here is derived from an EMBL/GenBank/DDBJ whole genome shotgun (WGS) entry which is preliminary data.</text>
</comment>
<dbReference type="GO" id="GO:0005737">
    <property type="term" value="C:cytoplasm"/>
    <property type="evidence" value="ECO:0007669"/>
    <property type="project" value="TreeGrafter"/>
</dbReference>
<dbReference type="AlphaFoldDB" id="A0AB33Z4Y5"/>
<evidence type="ECO:0000259" key="2">
    <source>
        <dbReference type="PROSITE" id="PS50405"/>
    </source>
</evidence>
<dbReference type="PANTHER" id="PTHR43968">
    <property type="match status" value="1"/>
</dbReference>
<feature type="domain" description="GST N-terminal" evidence="1">
    <location>
        <begin position="3"/>
        <end position="82"/>
    </location>
</feature>
<dbReference type="InterPro" id="IPR040079">
    <property type="entry name" value="Glutathione_S-Trfase"/>
</dbReference>
<dbReference type="InterPro" id="IPR050983">
    <property type="entry name" value="GST_Omega/HSP26"/>
</dbReference>
<organism evidence="3 4">
    <name type="scientific">Cycloclasticus pugetii</name>
    <dbReference type="NCBI Taxonomy" id="34068"/>
    <lineage>
        <taxon>Bacteria</taxon>
        <taxon>Pseudomonadati</taxon>
        <taxon>Pseudomonadota</taxon>
        <taxon>Gammaproteobacteria</taxon>
        <taxon>Thiotrichales</taxon>
        <taxon>Piscirickettsiaceae</taxon>
        <taxon>Cycloclasticus</taxon>
    </lineage>
</organism>
<dbReference type="SUPFAM" id="SSF47616">
    <property type="entry name" value="GST C-terminal domain-like"/>
    <property type="match status" value="1"/>
</dbReference>
<dbReference type="Pfam" id="PF13417">
    <property type="entry name" value="GST_N_3"/>
    <property type="match status" value="1"/>
</dbReference>
<evidence type="ECO:0000313" key="3">
    <source>
        <dbReference type="EMBL" id="EPD13912.1"/>
    </source>
</evidence>
<dbReference type="RefSeq" id="WP_016389488.1">
    <property type="nucleotide sequence ID" value="NZ_JARGOU010000035.1"/>
</dbReference>
<dbReference type="EMBL" id="ASHL01000001">
    <property type="protein sequence ID" value="EPD13912.1"/>
    <property type="molecule type" value="Genomic_DNA"/>
</dbReference>